<dbReference type="NCBIfam" id="TIGR03062">
    <property type="entry name" value="pip_yhgE_Cterm"/>
    <property type="match status" value="1"/>
</dbReference>
<comment type="subcellular location">
    <subcellularLocation>
        <location evidence="1">Membrane</location>
        <topology evidence="1">Multi-pass membrane protein</topology>
    </subcellularLocation>
</comment>
<dbReference type="OrthoDB" id="9811483at2"/>
<feature type="transmembrane region" description="Helical" evidence="6">
    <location>
        <begin position="769"/>
        <end position="796"/>
    </location>
</feature>
<organism evidence="8 9">
    <name type="scientific">Slackia equolifaciens</name>
    <dbReference type="NCBI Taxonomy" id="498718"/>
    <lineage>
        <taxon>Bacteria</taxon>
        <taxon>Bacillati</taxon>
        <taxon>Actinomycetota</taxon>
        <taxon>Coriobacteriia</taxon>
        <taxon>Eggerthellales</taxon>
        <taxon>Eggerthellaceae</taxon>
        <taxon>Slackia</taxon>
    </lineage>
</organism>
<dbReference type="Proteomes" id="UP000269591">
    <property type="component" value="Unassembled WGS sequence"/>
</dbReference>
<protein>
    <recommendedName>
        <fullName evidence="7">ABC-2 type transporter transmembrane domain-containing protein</fullName>
    </recommendedName>
</protein>
<gene>
    <name evidence="8" type="ORF">DMP06_05385</name>
</gene>
<dbReference type="GO" id="GO:0140359">
    <property type="term" value="F:ABC-type transporter activity"/>
    <property type="evidence" value="ECO:0007669"/>
    <property type="project" value="InterPro"/>
</dbReference>
<evidence type="ECO:0000259" key="7">
    <source>
        <dbReference type="Pfam" id="PF12698"/>
    </source>
</evidence>
<dbReference type="Gene3D" id="3.40.1710.10">
    <property type="entry name" value="abc type-2 transporter like domain"/>
    <property type="match status" value="1"/>
</dbReference>
<feature type="region of interest" description="Disordered" evidence="5">
    <location>
        <begin position="366"/>
        <end position="406"/>
    </location>
</feature>
<dbReference type="PANTHER" id="PTHR43077">
    <property type="entry name" value="TRANSPORT PERMEASE YVFS-RELATED"/>
    <property type="match status" value="1"/>
</dbReference>
<evidence type="ECO:0000256" key="6">
    <source>
        <dbReference type="SAM" id="Phobius"/>
    </source>
</evidence>
<dbReference type="AlphaFoldDB" id="A0A3N0B0C1"/>
<dbReference type="RefSeq" id="WP_123208724.1">
    <property type="nucleotide sequence ID" value="NZ_JBHTHO010000015.1"/>
</dbReference>
<name>A0A3N0B0C1_9ACTN</name>
<evidence type="ECO:0000256" key="3">
    <source>
        <dbReference type="ARBA" id="ARBA00022989"/>
    </source>
</evidence>
<keyword evidence="9" id="KW-1185">Reference proteome</keyword>
<feature type="transmembrane region" description="Helical" evidence="6">
    <location>
        <begin position="737"/>
        <end position="757"/>
    </location>
</feature>
<feature type="compositionally biased region" description="Polar residues" evidence="5">
    <location>
        <begin position="370"/>
        <end position="380"/>
    </location>
</feature>
<evidence type="ECO:0000256" key="2">
    <source>
        <dbReference type="ARBA" id="ARBA00022692"/>
    </source>
</evidence>
<dbReference type="NCBIfam" id="TIGR03061">
    <property type="entry name" value="pip_yhgE_Nterm"/>
    <property type="match status" value="1"/>
</dbReference>
<keyword evidence="4 6" id="KW-0472">Membrane</keyword>
<evidence type="ECO:0000256" key="4">
    <source>
        <dbReference type="ARBA" id="ARBA00023136"/>
    </source>
</evidence>
<dbReference type="InterPro" id="IPR017500">
    <property type="entry name" value="Phage_infect_YhgE_N"/>
</dbReference>
<dbReference type="GO" id="GO:0016020">
    <property type="term" value="C:membrane"/>
    <property type="evidence" value="ECO:0007669"/>
    <property type="project" value="UniProtKB-SubCell"/>
</dbReference>
<feature type="transmembrane region" description="Helical" evidence="6">
    <location>
        <begin position="889"/>
        <end position="913"/>
    </location>
</feature>
<feature type="transmembrane region" description="Helical" evidence="6">
    <location>
        <begin position="808"/>
        <end position="829"/>
    </location>
</feature>
<evidence type="ECO:0000256" key="5">
    <source>
        <dbReference type="SAM" id="MobiDB-lite"/>
    </source>
</evidence>
<dbReference type="InterPro" id="IPR017501">
    <property type="entry name" value="Phage_infect_YhgE_C"/>
</dbReference>
<feature type="domain" description="ABC-2 type transporter transmembrane" evidence="7">
    <location>
        <begin position="687"/>
        <end position="910"/>
    </location>
</feature>
<feature type="transmembrane region" description="Helical" evidence="6">
    <location>
        <begin position="836"/>
        <end position="855"/>
    </location>
</feature>
<evidence type="ECO:0000256" key="1">
    <source>
        <dbReference type="ARBA" id="ARBA00004141"/>
    </source>
</evidence>
<proteinExistence type="predicted"/>
<dbReference type="InterPro" id="IPR013525">
    <property type="entry name" value="ABC2_TM"/>
</dbReference>
<dbReference type="EMBL" id="QIBX01000007">
    <property type="protein sequence ID" value="RNL40368.1"/>
    <property type="molecule type" value="Genomic_DNA"/>
</dbReference>
<dbReference type="InterPro" id="IPR051328">
    <property type="entry name" value="T7SS_ABC-Transporter"/>
</dbReference>
<sequence length="930" mass="92495">MAFGGFRFAGLELKNILGGAGMKALLVALAVIPCLCAAFYLASYSDPYKALERVPVAVVNLDEGATINDEERNVGQEVCDDIAARSDGLQWNFVSAEEAQAGMEAGTYYMTCTIPADFSEKIASADSGDPKSASMSVEYNESQNVTASQAGRSVWQQIQGEVTDSVTRQYWNAVLTRTSDAGQSMEESATGAQQLAEGMDTVVEGNAGITEGIAGIGQGAAALQSGLGAIASGGDALAQGTAALSSTGGLLSQGASALAVGTQALAGQTSALGEQTQQLADGAQAIDQGLGAAVQSIGSSDDDLSAENPTLAASSQAVTDGLAQLSDGLALIQDGAVAPLKQGLSAVKGSIDDVAGDLHTLADDAAASEDGQQSASSIQEATEAASAVSQHVSDAQEGVGSADESVSSAQGDVAAAASALKELSAAGTLSAQDQAAVDDALARLASADESLASADASLGAASSSLGSAAENAQSTSAAIAGISNSSAAGISARIEAAAQALDAVSASAIGAKDDTVSLGDLGTADGESDSSSGADSAKVTLFAAINGIDAGLDSTQAAIGDADTPGASLAFASNGVTQGIDALGEGLSLTQQGTSALSLGTTALAAATPLLSEGVTQLDQGAQGVATGLEAYIGGVDVLAQSVPAFVQGLSGVAEGTGALVSGSNMLAQASGQMGEGLSMVGDGVSSIADQLTEDSDGLHMPQAEIDDKAQMMSTPVELDEGYYTHVDSFAAGIAPYFWAVCLWVGCLIASFVLRPLDRRLVASGANPFAAAFSGFAPMALLAAAQSLVLMVVLQFVFGMQVQGAAQFYAFGLLAAVAFAAIIQLLSAAFGLGGRLAAVVLLMLQIACASGVFPVETAGGLFQALGHIVPMTYAIDGMRQIMCGVGFNVAAQAAVALAVVAIVAFALTALAAYRRRMVRMADLHPAMQLG</sequence>
<dbReference type="Pfam" id="PF12698">
    <property type="entry name" value="ABC2_membrane_3"/>
    <property type="match status" value="2"/>
</dbReference>
<reference evidence="9" key="1">
    <citation type="submission" date="2018-05" db="EMBL/GenBank/DDBJ databases">
        <title>Genome Sequencing of selected type strains of the family Eggerthellaceae.</title>
        <authorList>
            <person name="Danylec N."/>
            <person name="Stoll D.A."/>
            <person name="Doetsch A."/>
            <person name="Huch M."/>
        </authorList>
    </citation>
    <scope>NUCLEOTIDE SEQUENCE [LARGE SCALE GENOMIC DNA]</scope>
    <source>
        <strain evidence="9">DSM 24851</strain>
    </source>
</reference>
<keyword evidence="3 6" id="KW-1133">Transmembrane helix</keyword>
<accession>A0A3N0B0C1</accession>
<evidence type="ECO:0000313" key="9">
    <source>
        <dbReference type="Proteomes" id="UP000269591"/>
    </source>
</evidence>
<keyword evidence="2 6" id="KW-0812">Transmembrane</keyword>
<dbReference type="PANTHER" id="PTHR43077:SF5">
    <property type="entry name" value="PHAGE INFECTION PROTEIN"/>
    <property type="match status" value="1"/>
</dbReference>
<comment type="caution">
    <text evidence="8">The sequence shown here is derived from an EMBL/GenBank/DDBJ whole genome shotgun (WGS) entry which is preliminary data.</text>
</comment>
<feature type="domain" description="ABC-2 type transporter transmembrane" evidence="7">
    <location>
        <begin position="24"/>
        <end position="169"/>
    </location>
</feature>
<evidence type="ECO:0000313" key="8">
    <source>
        <dbReference type="EMBL" id="RNL40368.1"/>
    </source>
</evidence>